<dbReference type="EMBL" id="CP023483">
    <property type="protein sequence ID" value="ATF25620.1"/>
    <property type="molecule type" value="Genomic_DNA"/>
</dbReference>
<dbReference type="Proteomes" id="UP000243591">
    <property type="component" value="Chromosome"/>
</dbReference>
<dbReference type="OrthoDB" id="2360619at2"/>
<proteinExistence type="predicted"/>
<dbReference type="RefSeq" id="WP_069125322.1">
    <property type="nucleotide sequence ID" value="NZ_CP023483.1"/>
</dbReference>
<evidence type="ECO:0000313" key="2">
    <source>
        <dbReference type="Proteomes" id="UP000243591"/>
    </source>
</evidence>
<dbReference type="STRING" id="2756.BFR44_07815"/>
<keyword evidence="2" id="KW-1185">Reference proteome</keyword>
<organism evidence="1 2">
    <name type="scientific">Brochothrix thermosphacta</name>
    <name type="common">Microbacterium thermosphactum</name>
    <dbReference type="NCBI Taxonomy" id="2756"/>
    <lineage>
        <taxon>Bacteria</taxon>
        <taxon>Bacillati</taxon>
        <taxon>Bacillota</taxon>
        <taxon>Bacilli</taxon>
        <taxon>Bacillales</taxon>
        <taxon>Listeriaceae</taxon>
        <taxon>Brochothrix</taxon>
    </lineage>
</organism>
<dbReference type="AlphaFoldDB" id="A0A1D2LZ16"/>
<sequence length="156" mass="18243">MLTFEQKEAIIDQFSELKKQPVSLKRINYHYEESEQEKTILVRHLHPNGNIWIYAPFLAMEETDDKGYVNGRDYSEKQLIAAIQAGIDELQKDESGFKADYKETWANTRLHQKLILAHEKDMWQVLTDDGNIEMAFYAKTAAESYLEDEGFFKSND</sequence>
<evidence type="ECO:0000313" key="1">
    <source>
        <dbReference type="EMBL" id="ATF25620.1"/>
    </source>
</evidence>
<reference evidence="1 2" key="1">
    <citation type="submission" date="2017-09" db="EMBL/GenBank/DDBJ databases">
        <title>Complete Genome Sequences of Two Strains of the Meat Spoilage Bacterium Brochothrix thermosphacta Isolated from Ground Chicken.</title>
        <authorList>
            <person name="Paoli G.C."/>
            <person name="Wijey C."/>
            <person name="Chen C.-Y."/>
            <person name="Nguyen L."/>
            <person name="Yan X."/>
            <person name="Irwin P.L."/>
        </authorList>
    </citation>
    <scope>NUCLEOTIDE SEQUENCE [LARGE SCALE GENOMIC DNA]</scope>
    <source>
        <strain evidence="1 2">BI</strain>
    </source>
</reference>
<gene>
    <name evidence="1" type="ORF">CNY62_04005</name>
</gene>
<name>A0A1D2LZ16_BROTH</name>
<dbReference type="KEGG" id="bths:CNY62_04005"/>
<protein>
    <submittedName>
        <fullName evidence="1">Uncharacterized protein</fullName>
    </submittedName>
</protein>
<accession>A0A1D2LZ16</accession>